<dbReference type="AlphaFoldDB" id="A0AAV3PTB7"/>
<name>A0AAV3PTB7_LITER</name>
<protein>
    <recommendedName>
        <fullName evidence="5">Transmembrane protein</fullName>
    </recommendedName>
</protein>
<feature type="region of interest" description="Disordered" evidence="1">
    <location>
        <begin position="220"/>
        <end position="240"/>
    </location>
</feature>
<evidence type="ECO:0000313" key="4">
    <source>
        <dbReference type="Proteomes" id="UP001454036"/>
    </source>
</evidence>
<feature type="region of interest" description="Disordered" evidence="1">
    <location>
        <begin position="90"/>
        <end position="120"/>
    </location>
</feature>
<dbReference type="PANTHER" id="PTHR34188:SF5">
    <property type="entry name" value="OS05G0131900 PROTEIN"/>
    <property type="match status" value="1"/>
</dbReference>
<comment type="caution">
    <text evidence="3">The sequence shown here is derived from an EMBL/GenBank/DDBJ whole genome shotgun (WGS) entry which is preliminary data.</text>
</comment>
<evidence type="ECO:0008006" key="5">
    <source>
        <dbReference type="Google" id="ProtNLM"/>
    </source>
</evidence>
<keyword evidence="2" id="KW-0812">Transmembrane</keyword>
<reference evidence="3 4" key="1">
    <citation type="submission" date="2024-01" db="EMBL/GenBank/DDBJ databases">
        <title>The complete chloroplast genome sequence of Lithospermum erythrorhizon: insights into the phylogenetic relationship among Boraginaceae species and the maternal lineages of purple gromwells.</title>
        <authorList>
            <person name="Okada T."/>
            <person name="Watanabe K."/>
        </authorList>
    </citation>
    <scope>NUCLEOTIDE SEQUENCE [LARGE SCALE GENOMIC DNA]</scope>
</reference>
<feature type="region of interest" description="Disordered" evidence="1">
    <location>
        <begin position="1"/>
        <end position="35"/>
    </location>
</feature>
<sequence>MDHNSQGDGDFVVDIESSRATNDEVGSPPTFLDGKLGNAEVSGGLVNYDGLVDCENRLNVISTEENEGEGSSDDLKVLINKELGVKAEDLVASRTRNDRRKSTGAKKPPKPPRPPRGYSLDAADQKFIKEIAELAMLKRSRIERMKALKKMKATKASSVSNSRGSIFAMFFSILFFLVIVFHGISCSSGSTSHFHGSPEPAGSLENFIMLKHRKRFPTNGIYSTTSESPNPLNKLTKASG</sequence>
<organism evidence="3 4">
    <name type="scientific">Lithospermum erythrorhizon</name>
    <name type="common">Purple gromwell</name>
    <name type="synonym">Lithospermum officinale var. erythrorhizon</name>
    <dbReference type="NCBI Taxonomy" id="34254"/>
    <lineage>
        <taxon>Eukaryota</taxon>
        <taxon>Viridiplantae</taxon>
        <taxon>Streptophyta</taxon>
        <taxon>Embryophyta</taxon>
        <taxon>Tracheophyta</taxon>
        <taxon>Spermatophyta</taxon>
        <taxon>Magnoliopsida</taxon>
        <taxon>eudicotyledons</taxon>
        <taxon>Gunneridae</taxon>
        <taxon>Pentapetalae</taxon>
        <taxon>asterids</taxon>
        <taxon>lamiids</taxon>
        <taxon>Boraginales</taxon>
        <taxon>Boraginaceae</taxon>
        <taxon>Boraginoideae</taxon>
        <taxon>Lithospermeae</taxon>
        <taxon>Lithospermum</taxon>
    </lineage>
</organism>
<dbReference type="EMBL" id="BAABME010002184">
    <property type="protein sequence ID" value="GAA0153468.1"/>
    <property type="molecule type" value="Genomic_DNA"/>
</dbReference>
<accession>A0AAV3PTB7</accession>
<feature type="compositionally biased region" description="Basic residues" evidence="1">
    <location>
        <begin position="97"/>
        <end position="110"/>
    </location>
</feature>
<evidence type="ECO:0000256" key="1">
    <source>
        <dbReference type="SAM" id="MobiDB-lite"/>
    </source>
</evidence>
<proteinExistence type="predicted"/>
<evidence type="ECO:0000256" key="2">
    <source>
        <dbReference type="SAM" id="Phobius"/>
    </source>
</evidence>
<feature type="transmembrane region" description="Helical" evidence="2">
    <location>
        <begin position="165"/>
        <end position="184"/>
    </location>
</feature>
<dbReference type="PANTHER" id="PTHR34188">
    <property type="entry name" value="OS01G0299500 PROTEIN"/>
    <property type="match status" value="1"/>
</dbReference>
<gene>
    <name evidence="3" type="ORF">LIER_11697</name>
</gene>
<dbReference type="Proteomes" id="UP001454036">
    <property type="component" value="Unassembled WGS sequence"/>
</dbReference>
<keyword evidence="4" id="KW-1185">Reference proteome</keyword>
<keyword evidence="2" id="KW-1133">Transmembrane helix</keyword>
<keyword evidence="2" id="KW-0472">Membrane</keyword>
<evidence type="ECO:0000313" key="3">
    <source>
        <dbReference type="EMBL" id="GAA0153468.1"/>
    </source>
</evidence>